<dbReference type="PANTHER" id="PTHR37721:SF1">
    <property type="entry name" value="OS05G0464200 PROTEIN"/>
    <property type="match status" value="1"/>
</dbReference>
<proteinExistence type="predicted"/>
<gene>
    <name evidence="1" type="ORF">LIER_05792</name>
</gene>
<dbReference type="EMBL" id="BAABME010000811">
    <property type="protein sequence ID" value="GAA0145644.1"/>
    <property type="molecule type" value="Genomic_DNA"/>
</dbReference>
<organism evidence="1 2">
    <name type="scientific">Lithospermum erythrorhizon</name>
    <name type="common">Purple gromwell</name>
    <name type="synonym">Lithospermum officinale var. erythrorhizon</name>
    <dbReference type="NCBI Taxonomy" id="34254"/>
    <lineage>
        <taxon>Eukaryota</taxon>
        <taxon>Viridiplantae</taxon>
        <taxon>Streptophyta</taxon>
        <taxon>Embryophyta</taxon>
        <taxon>Tracheophyta</taxon>
        <taxon>Spermatophyta</taxon>
        <taxon>Magnoliopsida</taxon>
        <taxon>eudicotyledons</taxon>
        <taxon>Gunneridae</taxon>
        <taxon>Pentapetalae</taxon>
        <taxon>asterids</taxon>
        <taxon>lamiids</taxon>
        <taxon>Boraginales</taxon>
        <taxon>Boraginaceae</taxon>
        <taxon>Boraginoideae</taxon>
        <taxon>Lithospermeae</taxon>
        <taxon>Lithospermum</taxon>
    </lineage>
</organism>
<evidence type="ECO:0000313" key="1">
    <source>
        <dbReference type="EMBL" id="GAA0145644.1"/>
    </source>
</evidence>
<accession>A0AAV3P232</accession>
<comment type="caution">
    <text evidence="1">The sequence shown here is derived from an EMBL/GenBank/DDBJ whole genome shotgun (WGS) entry which is preliminary data.</text>
</comment>
<dbReference type="PANTHER" id="PTHR37721">
    <property type="entry name" value="OS05G0464200 PROTEIN"/>
    <property type="match status" value="1"/>
</dbReference>
<evidence type="ECO:0000313" key="2">
    <source>
        <dbReference type="Proteomes" id="UP001454036"/>
    </source>
</evidence>
<keyword evidence="2" id="KW-1185">Reference proteome</keyword>
<protein>
    <submittedName>
        <fullName evidence="1">Uncharacterized protein</fullName>
    </submittedName>
</protein>
<dbReference type="Proteomes" id="UP001454036">
    <property type="component" value="Unassembled WGS sequence"/>
</dbReference>
<sequence length="139" mass="15303">MEDKIFFTNNSENIQKRMMLPSSYKVTNKRSPRRGDIKIGIFKAIVKTIASTTPSCGGNGGFCRLRFRSLPVTPVENLGGGSGVGKKKTSLEYYSVCPKRGDVKMKIFKGIFHSIVSTISAPRDFENGGEGDNEMTKKS</sequence>
<name>A0AAV3P232_LITER</name>
<dbReference type="AlphaFoldDB" id="A0AAV3P232"/>
<reference evidence="1 2" key="1">
    <citation type="submission" date="2024-01" db="EMBL/GenBank/DDBJ databases">
        <title>The complete chloroplast genome sequence of Lithospermum erythrorhizon: insights into the phylogenetic relationship among Boraginaceae species and the maternal lineages of purple gromwells.</title>
        <authorList>
            <person name="Okada T."/>
            <person name="Watanabe K."/>
        </authorList>
    </citation>
    <scope>NUCLEOTIDE SEQUENCE [LARGE SCALE GENOMIC DNA]</scope>
</reference>